<comment type="caution">
    <text evidence="8">The sequence shown here is derived from an EMBL/GenBank/DDBJ whole genome shotgun (WGS) entry which is preliminary data.</text>
</comment>
<evidence type="ECO:0000256" key="7">
    <source>
        <dbReference type="SAM" id="Phobius"/>
    </source>
</evidence>
<evidence type="ECO:0000256" key="4">
    <source>
        <dbReference type="ARBA" id="ARBA00022989"/>
    </source>
</evidence>
<reference evidence="9" key="1">
    <citation type="journal article" date="2019" name="Int. J. Syst. Evol. Microbiol.">
        <title>The Global Catalogue of Microorganisms (GCM) 10K type strain sequencing project: providing services to taxonomists for standard genome sequencing and annotation.</title>
        <authorList>
            <consortium name="The Broad Institute Genomics Platform"/>
            <consortium name="The Broad Institute Genome Sequencing Center for Infectious Disease"/>
            <person name="Wu L."/>
            <person name="Ma J."/>
        </authorList>
    </citation>
    <scope>NUCLEOTIDE SEQUENCE [LARGE SCALE GENOMIC DNA]</scope>
    <source>
        <strain evidence="9">JCM 16703</strain>
    </source>
</reference>
<evidence type="ECO:0000313" key="8">
    <source>
        <dbReference type="EMBL" id="GAA4118460.1"/>
    </source>
</evidence>
<dbReference type="EMBL" id="BAAAZH010000013">
    <property type="protein sequence ID" value="GAA4118460.1"/>
    <property type="molecule type" value="Genomic_DNA"/>
</dbReference>
<evidence type="ECO:0000256" key="1">
    <source>
        <dbReference type="ARBA" id="ARBA00004141"/>
    </source>
</evidence>
<keyword evidence="9" id="KW-1185">Reference proteome</keyword>
<keyword evidence="2" id="KW-0813">Transport</keyword>
<dbReference type="PANTHER" id="PTHR43243:SF4">
    <property type="entry name" value="CATIONIC AMINO ACID TRANSPORTER 4"/>
    <property type="match status" value="1"/>
</dbReference>
<feature type="transmembrane region" description="Helical" evidence="7">
    <location>
        <begin position="477"/>
        <end position="495"/>
    </location>
</feature>
<feature type="transmembrane region" description="Helical" evidence="7">
    <location>
        <begin position="396"/>
        <end position="414"/>
    </location>
</feature>
<dbReference type="Proteomes" id="UP001501495">
    <property type="component" value="Unassembled WGS sequence"/>
</dbReference>
<feature type="transmembrane region" description="Helical" evidence="7">
    <location>
        <begin position="127"/>
        <end position="151"/>
    </location>
</feature>
<feature type="transmembrane region" description="Helical" evidence="7">
    <location>
        <begin position="256"/>
        <end position="277"/>
    </location>
</feature>
<accession>A0ABP7XJR3</accession>
<feature type="transmembrane region" description="Helical" evidence="7">
    <location>
        <begin position="56"/>
        <end position="75"/>
    </location>
</feature>
<feature type="region of interest" description="Disordered" evidence="6">
    <location>
        <begin position="1"/>
        <end position="25"/>
    </location>
</feature>
<sequence>MSTTGSETPGSDELNPMTDTGSGVLRTKDIETVLSQADDEDDAHPGLRKRLKARDLMGFGVGIVIGTGIFTLTGVEAKNHAGPAIVVSFAIAGVVSMLAALCYAELAAAVPTAGSSYTYAYTTIGELVAWVIAWDLILEFALGSAVVARGWSGYLQDSLGLPTSVFGEDSVVNVGAVLIVVVLGAVAAVGVRESAWVTNALVVVKVAVCLFVIVAGVFFLKAANLAPFLPAGRPAEDDVSGLKQPLWEAVSGVQPTAFGIGGVLIAAAVVFFAYSGFEAVANLGEETEDPARDMPRGLIGTLALCTLLYLGVCFVLTGMVDYRDLSEGAPISDAFHQVGLGWAGFLIGLAAVAGLSSVILVEIVALGRIGYALARDGLLPPAVGAIHPTYRTPFRFTVGITALIAVFAAFIPLATLAEMVSIGTLFAFFVVAIAVLVLRRTKPDMERPFRTPLVPLVPLLAAASCVGLMTFLAVETWLRFLVWLLVGLLIYFGYGRTHSRLAVDRAADRAVDRADV</sequence>
<feature type="transmembrane region" description="Helical" evidence="7">
    <location>
        <begin position="420"/>
        <end position="439"/>
    </location>
</feature>
<name>A0ABP7XJR3_9ACTN</name>
<feature type="transmembrane region" description="Helical" evidence="7">
    <location>
        <begin position="298"/>
        <end position="320"/>
    </location>
</feature>
<feature type="transmembrane region" description="Helical" evidence="7">
    <location>
        <begin position="81"/>
        <end position="106"/>
    </location>
</feature>
<protein>
    <submittedName>
        <fullName evidence="8">Amino acid permease</fullName>
    </submittedName>
</protein>
<proteinExistence type="predicted"/>
<dbReference type="PANTHER" id="PTHR43243">
    <property type="entry name" value="INNER MEMBRANE TRANSPORTER YGJI-RELATED"/>
    <property type="match status" value="1"/>
</dbReference>
<evidence type="ECO:0000256" key="3">
    <source>
        <dbReference type="ARBA" id="ARBA00022692"/>
    </source>
</evidence>
<organism evidence="8 9">
    <name type="scientific">Nocardioides fonticola</name>
    <dbReference type="NCBI Taxonomy" id="450363"/>
    <lineage>
        <taxon>Bacteria</taxon>
        <taxon>Bacillati</taxon>
        <taxon>Actinomycetota</taxon>
        <taxon>Actinomycetes</taxon>
        <taxon>Propionibacteriales</taxon>
        <taxon>Nocardioidaceae</taxon>
        <taxon>Nocardioides</taxon>
    </lineage>
</organism>
<dbReference type="RefSeq" id="WP_344733215.1">
    <property type="nucleotide sequence ID" value="NZ_BAAAZH010000013.1"/>
</dbReference>
<keyword evidence="5 7" id="KW-0472">Membrane</keyword>
<keyword evidence="4 7" id="KW-1133">Transmembrane helix</keyword>
<gene>
    <name evidence="8" type="ORF">GCM10022215_20020</name>
</gene>
<dbReference type="Gene3D" id="1.20.1740.10">
    <property type="entry name" value="Amino acid/polyamine transporter I"/>
    <property type="match status" value="1"/>
</dbReference>
<evidence type="ECO:0000256" key="2">
    <source>
        <dbReference type="ARBA" id="ARBA00022448"/>
    </source>
</evidence>
<evidence type="ECO:0000313" key="9">
    <source>
        <dbReference type="Proteomes" id="UP001501495"/>
    </source>
</evidence>
<feature type="transmembrane region" description="Helical" evidence="7">
    <location>
        <begin position="171"/>
        <end position="189"/>
    </location>
</feature>
<comment type="subcellular location">
    <subcellularLocation>
        <location evidence="1">Membrane</location>
        <topology evidence="1">Multi-pass membrane protein</topology>
    </subcellularLocation>
</comment>
<feature type="transmembrane region" description="Helical" evidence="7">
    <location>
        <begin position="451"/>
        <end position="471"/>
    </location>
</feature>
<feature type="transmembrane region" description="Helical" evidence="7">
    <location>
        <begin position="196"/>
        <end position="220"/>
    </location>
</feature>
<feature type="transmembrane region" description="Helical" evidence="7">
    <location>
        <begin position="340"/>
        <end position="365"/>
    </location>
</feature>
<keyword evidence="3 7" id="KW-0812">Transmembrane</keyword>
<dbReference type="PIRSF" id="PIRSF006060">
    <property type="entry name" value="AA_transporter"/>
    <property type="match status" value="1"/>
</dbReference>
<dbReference type="InterPro" id="IPR002293">
    <property type="entry name" value="AA/rel_permease1"/>
</dbReference>
<dbReference type="Pfam" id="PF13520">
    <property type="entry name" value="AA_permease_2"/>
    <property type="match status" value="1"/>
</dbReference>
<evidence type="ECO:0000256" key="5">
    <source>
        <dbReference type="ARBA" id="ARBA00023136"/>
    </source>
</evidence>
<evidence type="ECO:0000256" key="6">
    <source>
        <dbReference type="SAM" id="MobiDB-lite"/>
    </source>
</evidence>